<dbReference type="PRINTS" id="PR00792">
    <property type="entry name" value="PEPSIN"/>
</dbReference>
<sequence length="375" mass="40017">MRPPEVAVAIAAAVAVAALLVPAAASVPLLPAALALQRAVPHKGVALEELRRRDWARHRSSRRGLLGGVAGVVDFPVEGSANPFMVGLYFTRVKLGNPAKEFFVQIDTGSDILWIQLESFSPDTSSTSSRITCSDDRCTAALHTGEAVCQTSDSPSSPCGPHYNLNLESIAVNGQKLPIDSSLFTTSNTQGTIVDSGTTLAYLADGAYDPFVTSIAAAVSPSVRSLVSKGNQCFLTSSSVDSSFPTVTLYFMGGVAMTVKPENYLLQQASVDNNVLWCIGWQRNQGQEITILGDLVLKDKIFVYDLANMRMGWADYDCSMSVNVTTSSGKNQYVNTGQYDVNGSTRRASYKSLIPAGIAAMVVHMLVFGGGVSRR</sequence>
<evidence type="ECO:0000313" key="4">
    <source>
        <dbReference type="EMBL" id="RLM91794.1"/>
    </source>
</evidence>
<dbReference type="InterPro" id="IPR021109">
    <property type="entry name" value="Peptidase_aspartic_dom_sf"/>
</dbReference>
<gene>
    <name evidence="4" type="ORF">C2845_PM08G27290</name>
</gene>
<feature type="domain" description="Peptidase A1" evidence="3">
    <location>
        <begin position="1"/>
        <end position="314"/>
    </location>
</feature>
<dbReference type="OrthoDB" id="2747330at2759"/>
<dbReference type="FunFam" id="2.40.70.10:FF:000018">
    <property type="entry name" value="Aspartic proteinase-like protein 2"/>
    <property type="match status" value="1"/>
</dbReference>
<comment type="caution">
    <text evidence="4">The sequence shown here is derived from an EMBL/GenBank/DDBJ whole genome shotgun (WGS) entry which is preliminary data.</text>
</comment>
<keyword evidence="2" id="KW-0472">Membrane</keyword>
<dbReference type="PANTHER" id="PTHR13683">
    <property type="entry name" value="ASPARTYL PROTEASES"/>
    <property type="match status" value="1"/>
</dbReference>
<dbReference type="InterPro" id="IPR032799">
    <property type="entry name" value="TAXi_C"/>
</dbReference>
<dbReference type="PROSITE" id="PS51767">
    <property type="entry name" value="PEPTIDASE_A1"/>
    <property type="match status" value="1"/>
</dbReference>
<accession>A0A3L6QXI0</accession>
<dbReference type="EMBL" id="PQIB02000010">
    <property type="protein sequence ID" value="RLM91794.1"/>
    <property type="molecule type" value="Genomic_DNA"/>
</dbReference>
<feature type="transmembrane region" description="Helical" evidence="2">
    <location>
        <begin position="353"/>
        <end position="372"/>
    </location>
</feature>
<dbReference type="InterPro" id="IPR001461">
    <property type="entry name" value="Aspartic_peptidase_A1"/>
</dbReference>
<dbReference type="Gene3D" id="2.40.70.10">
    <property type="entry name" value="Acid Proteases"/>
    <property type="match status" value="2"/>
</dbReference>
<dbReference type="SUPFAM" id="SSF50630">
    <property type="entry name" value="Acid proteases"/>
    <property type="match status" value="1"/>
</dbReference>
<evidence type="ECO:0000313" key="5">
    <source>
        <dbReference type="Proteomes" id="UP000275267"/>
    </source>
</evidence>
<protein>
    <submittedName>
        <fullName evidence="4">Aspartic proteinase-like protein 2 isoform X2</fullName>
    </submittedName>
</protein>
<comment type="similarity">
    <text evidence="1">Belongs to the peptidase A1 family.</text>
</comment>
<evidence type="ECO:0000256" key="1">
    <source>
        <dbReference type="ARBA" id="ARBA00007447"/>
    </source>
</evidence>
<dbReference type="Pfam" id="PF14541">
    <property type="entry name" value="TAXi_C"/>
    <property type="match status" value="1"/>
</dbReference>
<keyword evidence="2" id="KW-0812">Transmembrane</keyword>
<dbReference type="AlphaFoldDB" id="A0A3L6QXI0"/>
<dbReference type="STRING" id="4540.A0A3L6QXI0"/>
<dbReference type="Pfam" id="PF00026">
    <property type="entry name" value="Asp"/>
    <property type="match status" value="1"/>
</dbReference>
<dbReference type="PANTHER" id="PTHR13683:SF875">
    <property type="entry name" value="EUKARYOTIC ASPARTYL PROTEASE FAMILY PROTEIN"/>
    <property type="match status" value="1"/>
</dbReference>
<organism evidence="4 5">
    <name type="scientific">Panicum miliaceum</name>
    <name type="common">Proso millet</name>
    <name type="synonym">Broomcorn millet</name>
    <dbReference type="NCBI Taxonomy" id="4540"/>
    <lineage>
        <taxon>Eukaryota</taxon>
        <taxon>Viridiplantae</taxon>
        <taxon>Streptophyta</taxon>
        <taxon>Embryophyta</taxon>
        <taxon>Tracheophyta</taxon>
        <taxon>Spermatophyta</taxon>
        <taxon>Magnoliopsida</taxon>
        <taxon>Liliopsida</taxon>
        <taxon>Poales</taxon>
        <taxon>Poaceae</taxon>
        <taxon>PACMAD clade</taxon>
        <taxon>Panicoideae</taxon>
        <taxon>Panicodae</taxon>
        <taxon>Paniceae</taxon>
        <taxon>Panicinae</taxon>
        <taxon>Panicum</taxon>
        <taxon>Panicum sect. Panicum</taxon>
    </lineage>
</organism>
<proteinExistence type="inferred from homology"/>
<evidence type="ECO:0000259" key="3">
    <source>
        <dbReference type="PROSITE" id="PS51767"/>
    </source>
</evidence>
<name>A0A3L6QXI0_PANMI</name>
<reference evidence="5" key="1">
    <citation type="journal article" date="2019" name="Nat. Commun.">
        <title>The genome of broomcorn millet.</title>
        <authorList>
            <person name="Zou C."/>
            <person name="Miki D."/>
            <person name="Li D."/>
            <person name="Tang Q."/>
            <person name="Xiao L."/>
            <person name="Rajput S."/>
            <person name="Deng P."/>
            <person name="Jia W."/>
            <person name="Huang R."/>
            <person name="Zhang M."/>
            <person name="Sun Y."/>
            <person name="Hu J."/>
            <person name="Fu X."/>
            <person name="Schnable P.S."/>
            <person name="Li F."/>
            <person name="Zhang H."/>
            <person name="Feng B."/>
            <person name="Zhu X."/>
            <person name="Liu R."/>
            <person name="Schnable J.C."/>
            <person name="Zhu J.-K."/>
            <person name="Zhang H."/>
        </authorList>
    </citation>
    <scope>NUCLEOTIDE SEQUENCE [LARGE SCALE GENOMIC DNA]</scope>
</reference>
<dbReference type="GO" id="GO:0006508">
    <property type="term" value="P:proteolysis"/>
    <property type="evidence" value="ECO:0007669"/>
    <property type="project" value="InterPro"/>
</dbReference>
<dbReference type="InterPro" id="IPR033121">
    <property type="entry name" value="PEPTIDASE_A1"/>
</dbReference>
<keyword evidence="2" id="KW-1133">Transmembrane helix</keyword>
<dbReference type="Proteomes" id="UP000275267">
    <property type="component" value="Unassembled WGS sequence"/>
</dbReference>
<dbReference type="GO" id="GO:0004190">
    <property type="term" value="F:aspartic-type endopeptidase activity"/>
    <property type="evidence" value="ECO:0007669"/>
    <property type="project" value="InterPro"/>
</dbReference>
<evidence type="ECO:0000256" key="2">
    <source>
        <dbReference type="SAM" id="Phobius"/>
    </source>
</evidence>
<keyword evidence="5" id="KW-1185">Reference proteome</keyword>